<dbReference type="PANTHER" id="PTHR33711:SF9">
    <property type="entry name" value="PROTOCATECHUATE 3,4-DIOXYGENASE ALPHA CHAIN"/>
    <property type="match status" value="1"/>
</dbReference>
<proteinExistence type="inferred from homology"/>
<dbReference type="InterPro" id="IPR015889">
    <property type="entry name" value="Intradiol_dOase_core"/>
</dbReference>
<accession>A0A563ES01</accession>
<dbReference type="EMBL" id="VOBR01000012">
    <property type="protein sequence ID" value="TWP50456.1"/>
    <property type="molecule type" value="Genomic_DNA"/>
</dbReference>
<dbReference type="Pfam" id="PF00775">
    <property type="entry name" value="Dioxygenase_C"/>
    <property type="match status" value="1"/>
</dbReference>
<evidence type="ECO:0000256" key="2">
    <source>
        <dbReference type="ARBA" id="ARBA00022964"/>
    </source>
</evidence>
<evidence type="ECO:0000313" key="5">
    <source>
        <dbReference type="EMBL" id="TWP50456.1"/>
    </source>
</evidence>
<dbReference type="InterPro" id="IPR000627">
    <property type="entry name" value="Intradiol_dOase_C"/>
</dbReference>
<sequence>MTEPLVTTSSQTVGPFFAIGLPWEDGPFVVPAGTPGAFHIAGRMVDGTGEPVPDALIETWQADPDGRFDHPDDPRGAVSSGFRGFGRCATDVNGRFEFLTLKPGALPGQAPHVDVSVFCRGMLRRLVTRIYFPDSDNSADPVLALVDSEFRHTLIASVAPFGYRFDICLQGQDETVFFDV</sequence>
<name>A0A563ES01_9PSEU</name>
<dbReference type="EC" id="1.13.11.3" evidence="5"/>
<dbReference type="PANTHER" id="PTHR33711">
    <property type="entry name" value="DIOXYGENASE, PUTATIVE (AFU_ORTHOLOGUE AFUA_2G02910)-RELATED"/>
    <property type="match status" value="1"/>
</dbReference>
<comment type="similarity">
    <text evidence="1">Belongs to the intradiol ring-cleavage dioxygenase family.</text>
</comment>
<dbReference type="GO" id="GO:0008199">
    <property type="term" value="F:ferric iron binding"/>
    <property type="evidence" value="ECO:0007669"/>
    <property type="project" value="InterPro"/>
</dbReference>
<dbReference type="Proteomes" id="UP000316639">
    <property type="component" value="Unassembled WGS sequence"/>
</dbReference>
<keyword evidence="2 5" id="KW-0223">Dioxygenase</keyword>
<keyword evidence="3 5" id="KW-0560">Oxidoreductase</keyword>
<dbReference type="AlphaFoldDB" id="A0A563ES01"/>
<gene>
    <name evidence="5" type="primary">pcaG</name>
    <name evidence="5" type="ORF">FKR81_19970</name>
</gene>
<organism evidence="5 6">
    <name type="scientific">Lentzea tibetensis</name>
    <dbReference type="NCBI Taxonomy" id="2591470"/>
    <lineage>
        <taxon>Bacteria</taxon>
        <taxon>Bacillati</taxon>
        <taxon>Actinomycetota</taxon>
        <taxon>Actinomycetes</taxon>
        <taxon>Pseudonocardiales</taxon>
        <taxon>Pseudonocardiaceae</taxon>
        <taxon>Lentzea</taxon>
    </lineage>
</organism>
<evidence type="ECO:0000256" key="3">
    <source>
        <dbReference type="ARBA" id="ARBA00023002"/>
    </source>
</evidence>
<dbReference type="GO" id="GO:0018578">
    <property type="term" value="F:protocatechuate 3,4-dioxygenase activity"/>
    <property type="evidence" value="ECO:0007669"/>
    <property type="project" value="UniProtKB-EC"/>
</dbReference>
<dbReference type="CDD" id="cd03463">
    <property type="entry name" value="3_4-PCD_alpha"/>
    <property type="match status" value="1"/>
</dbReference>
<dbReference type="NCBIfam" id="TIGR02423">
    <property type="entry name" value="protocat_alph"/>
    <property type="match status" value="1"/>
</dbReference>
<dbReference type="OrthoDB" id="4417174at2"/>
<comment type="caution">
    <text evidence="5">The sequence shown here is derived from an EMBL/GenBank/DDBJ whole genome shotgun (WGS) entry which is preliminary data.</text>
</comment>
<feature type="domain" description="Intradiol ring-cleavage dioxygenases" evidence="4">
    <location>
        <begin position="30"/>
        <end position="171"/>
    </location>
</feature>
<dbReference type="SUPFAM" id="SSF49482">
    <property type="entry name" value="Aromatic compound dioxygenase"/>
    <property type="match status" value="1"/>
</dbReference>
<protein>
    <submittedName>
        <fullName evidence="5">Protocatechuate 3,4-dioxygenase subunit alpha</fullName>
        <ecNumber evidence="5">1.13.11.3</ecNumber>
    </submittedName>
</protein>
<evidence type="ECO:0000256" key="1">
    <source>
        <dbReference type="ARBA" id="ARBA00007825"/>
    </source>
</evidence>
<evidence type="ECO:0000313" key="6">
    <source>
        <dbReference type="Proteomes" id="UP000316639"/>
    </source>
</evidence>
<reference evidence="5 6" key="1">
    <citation type="submission" date="2019-07" db="EMBL/GenBank/DDBJ databases">
        <title>Lentzea xizangensis sp. nov., isolated from Qinghai-Tibetan Plateau Soils.</title>
        <authorList>
            <person name="Huang J."/>
        </authorList>
    </citation>
    <scope>NUCLEOTIDE SEQUENCE [LARGE SCALE GENOMIC DNA]</scope>
    <source>
        <strain evidence="5 6">FXJ1.1311</strain>
    </source>
</reference>
<evidence type="ECO:0000259" key="4">
    <source>
        <dbReference type="Pfam" id="PF00775"/>
    </source>
</evidence>
<dbReference type="InterPro" id="IPR050770">
    <property type="entry name" value="Intradiol_RC_Dioxygenase"/>
</dbReference>
<dbReference type="Gene3D" id="2.60.130.10">
    <property type="entry name" value="Aromatic compound dioxygenase"/>
    <property type="match status" value="1"/>
</dbReference>
<dbReference type="InterPro" id="IPR012786">
    <property type="entry name" value="Protocat_dOase_a"/>
</dbReference>
<dbReference type="RefSeq" id="WP_146353618.1">
    <property type="nucleotide sequence ID" value="NZ_VOBR01000012.1"/>
</dbReference>
<keyword evidence="6" id="KW-1185">Reference proteome</keyword>